<keyword evidence="6" id="KW-0597">Phosphoprotein</keyword>
<evidence type="ECO:0000256" key="1">
    <source>
        <dbReference type="ARBA" id="ARBA00018672"/>
    </source>
</evidence>
<evidence type="ECO:0000256" key="3">
    <source>
        <dbReference type="ARBA" id="ARBA00023125"/>
    </source>
</evidence>
<feature type="DNA-binding region" description="OmpR/PhoB-type" evidence="7">
    <location>
        <begin position="131"/>
        <end position="229"/>
    </location>
</feature>
<evidence type="ECO:0000259" key="8">
    <source>
        <dbReference type="PROSITE" id="PS50110"/>
    </source>
</evidence>
<dbReference type="PANTHER" id="PTHR48111:SF26">
    <property type="entry name" value="STAGE 0 SPORULATION PROTEIN A HOMOLOG"/>
    <property type="match status" value="1"/>
</dbReference>
<evidence type="ECO:0000313" key="11">
    <source>
        <dbReference type="Proteomes" id="UP001419084"/>
    </source>
</evidence>
<evidence type="ECO:0000256" key="4">
    <source>
        <dbReference type="ARBA" id="ARBA00023163"/>
    </source>
</evidence>
<dbReference type="Proteomes" id="UP001419084">
    <property type="component" value="Unassembled WGS sequence"/>
</dbReference>
<evidence type="ECO:0000259" key="9">
    <source>
        <dbReference type="PROSITE" id="PS51755"/>
    </source>
</evidence>
<evidence type="ECO:0000256" key="2">
    <source>
        <dbReference type="ARBA" id="ARBA00023015"/>
    </source>
</evidence>
<feature type="modified residue" description="4-aspartylphosphate" evidence="6">
    <location>
        <position position="51"/>
    </location>
</feature>
<accession>A0ABQ5M1T3</accession>
<keyword evidence="4" id="KW-0804">Transcription</keyword>
<evidence type="ECO:0000313" key="10">
    <source>
        <dbReference type="EMBL" id="GLB28490.1"/>
    </source>
</evidence>
<evidence type="ECO:0000256" key="6">
    <source>
        <dbReference type="PROSITE-ProRule" id="PRU00169"/>
    </source>
</evidence>
<evidence type="ECO:0000256" key="5">
    <source>
        <dbReference type="ARBA" id="ARBA00024867"/>
    </source>
</evidence>
<dbReference type="InterPro" id="IPR036388">
    <property type="entry name" value="WH-like_DNA-bd_sf"/>
</dbReference>
<comment type="caution">
    <text evidence="10">The sequence shown here is derived from an EMBL/GenBank/DDBJ whole genome shotgun (WGS) entry which is preliminary data.</text>
</comment>
<dbReference type="GO" id="GO:0003677">
    <property type="term" value="F:DNA binding"/>
    <property type="evidence" value="ECO:0007669"/>
    <property type="project" value="UniProtKB-KW"/>
</dbReference>
<dbReference type="PROSITE" id="PS50110">
    <property type="entry name" value="RESPONSE_REGULATORY"/>
    <property type="match status" value="1"/>
</dbReference>
<dbReference type="SUPFAM" id="SSF46894">
    <property type="entry name" value="C-terminal effector domain of the bipartite response regulators"/>
    <property type="match status" value="1"/>
</dbReference>
<dbReference type="SMART" id="SM00862">
    <property type="entry name" value="Trans_reg_C"/>
    <property type="match status" value="1"/>
</dbReference>
<dbReference type="Gene3D" id="3.40.50.2300">
    <property type="match status" value="1"/>
</dbReference>
<reference evidence="10 11" key="1">
    <citation type="journal article" date="2024" name="Int. J. Syst. Evol. Microbiol.">
        <title>Lacrimispora brassicae sp. nov. isolated from fermented cabbage, and proposal of Clostridium indicum Gundawar et al. 2019 and Clostridium methoxybenzovorans Mechichi et al. 1999 as heterotypic synonyms of Lacrimispora amygdalina (Parshina et al. 2003) Haas and Blanchard 2020 and Lacrimispora indolis (McClung and McCoy 1957) Haas and Blanchard 2020, respectively.</title>
        <authorList>
            <person name="Kobayashi H."/>
            <person name="Tanizawa Y."/>
            <person name="Sakamoto M."/>
            <person name="Ohkuma M."/>
            <person name="Tohno M."/>
        </authorList>
    </citation>
    <scope>NUCLEOTIDE SEQUENCE [LARGE SCALE GENOMIC DNA]</scope>
    <source>
        <strain evidence="10 11">DSM 12857</strain>
    </source>
</reference>
<evidence type="ECO:0000256" key="7">
    <source>
        <dbReference type="PROSITE-ProRule" id="PRU01091"/>
    </source>
</evidence>
<comment type="function">
    <text evidence="5">May play the central regulatory role in sporulation. It may be an element of the effector pathway responsible for the activation of sporulation genes in response to nutritional stress. Spo0A may act in concert with spo0H (a sigma factor) to control the expression of some genes that are critical to the sporulation process.</text>
</comment>
<dbReference type="InterPro" id="IPR011006">
    <property type="entry name" value="CheY-like_superfamily"/>
</dbReference>
<proteinExistence type="predicted"/>
<dbReference type="InterPro" id="IPR001867">
    <property type="entry name" value="OmpR/PhoB-type_DNA-bd"/>
</dbReference>
<dbReference type="Pfam" id="PF00486">
    <property type="entry name" value="Trans_reg_C"/>
    <property type="match status" value="1"/>
</dbReference>
<name>A0ABQ5M1T3_9FIRM</name>
<dbReference type="Gene3D" id="1.10.10.10">
    <property type="entry name" value="Winged helix-like DNA-binding domain superfamily/Winged helix DNA-binding domain"/>
    <property type="match status" value="1"/>
</dbReference>
<keyword evidence="11" id="KW-1185">Reference proteome</keyword>
<dbReference type="PANTHER" id="PTHR48111">
    <property type="entry name" value="REGULATOR OF RPOS"/>
    <property type="match status" value="1"/>
</dbReference>
<dbReference type="SUPFAM" id="SSF52172">
    <property type="entry name" value="CheY-like"/>
    <property type="match status" value="1"/>
</dbReference>
<sequence>MKVLIVEDDRLIAELERDFLLASNFEIEIAETGMDGIGFIEKEEFDAVLLDLMLPQMDGTSVCRKIREKSNVPIIMVTAKKEDVDKIRGLAVGADDYIVKPFSPTELVARVRAHISIHERIKKEFEHEEIEEKIEIRNLEIYPKARRIFRNKEEVALTNKEFELLLFFIENPNIAFSKDTLFDRIWGMDAVGDTATVTVHVNRLREKIEPDEENPMIQTVWGIGYRFRLE</sequence>
<feature type="domain" description="Response regulatory" evidence="8">
    <location>
        <begin position="2"/>
        <end position="115"/>
    </location>
</feature>
<feature type="domain" description="OmpR/PhoB-type" evidence="9">
    <location>
        <begin position="131"/>
        <end position="229"/>
    </location>
</feature>
<dbReference type="InterPro" id="IPR039420">
    <property type="entry name" value="WalR-like"/>
</dbReference>
<gene>
    <name evidence="10" type="ORF">LAD12857_04130</name>
</gene>
<dbReference type="InterPro" id="IPR001789">
    <property type="entry name" value="Sig_transdc_resp-reg_receiver"/>
</dbReference>
<keyword evidence="2" id="KW-0805">Transcription regulation</keyword>
<dbReference type="SMART" id="SM00448">
    <property type="entry name" value="REC"/>
    <property type="match status" value="1"/>
</dbReference>
<dbReference type="Gene3D" id="6.10.250.690">
    <property type="match status" value="1"/>
</dbReference>
<protein>
    <recommendedName>
        <fullName evidence="1">Stage 0 sporulation protein A homolog</fullName>
    </recommendedName>
</protein>
<dbReference type="PROSITE" id="PS51755">
    <property type="entry name" value="OMPR_PHOB"/>
    <property type="match status" value="1"/>
</dbReference>
<dbReference type="InterPro" id="IPR016032">
    <property type="entry name" value="Sig_transdc_resp-reg_C-effctor"/>
</dbReference>
<dbReference type="CDD" id="cd17574">
    <property type="entry name" value="REC_OmpR"/>
    <property type="match status" value="1"/>
</dbReference>
<dbReference type="EMBL" id="BRPJ01000007">
    <property type="protein sequence ID" value="GLB28490.1"/>
    <property type="molecule type" value="Genomic_DNA"/>
</dbReference>
<dbReference type="RefSeq" id="WP_138205326.1">
    <property type="nucleotide sequence ID" value="NZ_BRPJ01000007.1"/>
</dbReference>
<organism evidence="10 11">
    <name type="scientific">Lacrimispora amygdalina</name>
    <dbReference type="NCBI Taxonomy" id="253257"/>
    <lineage>
        <taxon>Bacteria</taxon>
        <taxon>Bacillati</taxon>
        <taxon>Bacillota</taxon>
        <taxon>Clostridia</taxon>
        <taxon>Lachnospirales</taxon>
        <taxon>Lachnospiraceae</taxon>
        <taxon>Lacrimispora</taxon>
    </lineage>
</organism>
<dbReference type="Pfam" id="PF00072">
    <property type="entry name" value="Response_reg"/>
    <property type="match status" value="1"/>
</dbReference>
<keyword evidence="3 7" id="KW-0238">DNA-binding</keyword>
<dbReference type="CDD" id="cd00383">
    <property type="entry name" value="trans_reg_C"/>
    <property type="match status" value="1"/>
</dbReference>